<dbReference type="CDD" id="cd18292">
    <property type="entry name" value="BTB_POZ_BTBD17"/>
    <property type="match status" value="1"/>
</dbReference>
<organism evidence="3">
    <name type="scientific">Papilio xuthus</name>
    <name type="common">Asian swallowtail butterfly</name>
    <dbReference type="NCBI Taxonomy" id="66420"/>
    <lineage>
        <taxon>Eukaryota</taxon>
        <taxon>Metazoa</taxon>
        <taxon>Ecdysozoa</taxon>
        <taxon>Arthropoda</taxon>
        <taxon>Hexapoda</taxon>
        <taxon>Insecta</taxon>
        <taxon>Pterygota</taxon>
        <taxon>Neoptera</taxon>
        <taxon>Endopterygota</taxon>
        <taxon>Lepidoptera</taxon>
        <taxon>Glossata</taxon>
        <taxon>Ditrysia</taxon>
        <taxon>Papilionoidea</taxon>
        <taxon>Papilionidae</taxon>
        <taxon>Papilioninae</taxon>
        <taxon>Papilio</taxon>
    </lineage>
</organism>
<accession>A0AAJ6Z8H9</accession>
<feature type="domain" description="BTB" evidence="2">
    <location>
        <begin position="50"/>
        <end position="120"/>
    </location>
</feature>
<gene>
    <name evidence="3" type="primary">LOC106117532</name>
</gene>
<dbReference type="CTD" id="32125"/>
<dbReference type="Pfam" id="PF23651">
    <property type="entry name" value="TRAF_BTBD17"/>
    <property type="match status" value="1"/>
</dbReference>
<dbReference type="CDD" id="cd18493">
    <property type="entry name" value="BACK_BTBD17"/>
    <property type="match status" value="1"/>
</dbReference>
<dbReference type="AlphaFoldDB" id="A0AAJ6Z8H9"/>
<feature type="region of interest" description="Disordered" evidence="1">
    <location>
        <begin position="1"/>
        <end position="24"/>
    </location>
</feature>
<name>A0AAJ6Z8H9_PAPXU</name>
<dbReference type="Pfam" id="PF07707">
    <property type="entry name" value="BACK"/>
    <property type="match status" value="1"/>
</dbReference>
<dbReference type="GeneID" id="106117532"/>
<dbReference type="Gene3D" id="3.30.710.10">
    <property type="entry name" value="Potassium Channel Kv1.1, Chain A"/>
    <property type="match status" value="1"/>
</dbReference>
<dbReference type="SMART" id="SM00225">
    <property type="entry name" value="BTB"/>
    <property type="match status" value="1"/>
</dbReference>
<sequence length="555" mass="62851">MNSLSRDLASCSSNSAKSDENINNNDDLEVDNSRCVLLKIATLYAEQLMSDLILDVDGVAYPVHRLILCASSEVFQVMLMNREWSECKKTRIVLQENPVAASVFPQFLKYFYTGQIKISHKTVLPVLSLADKYNVSDLMTLCLEYMGQHVAQAAQRGQLIAWMQYTMACGHNKVAKACQNFFKWNLEWSWLDSDLDELEGETLAQLLQQNDLVVHNEMSVYKFVERWLNRQRESCNMPEGVERTPSDCTTNTSDSSGYSESRMQWDALVAAAFSHVRFPMMCPNQLATLLLSPLTQQHKDFFMERMAVAMSYQSGQYERVWEVQQTAGGRALFTPRLYTEDMWGSVLAVDNFHSLPCYHMRTFIFSTRPAVADVAYTDRMMEWTVELYPKGVWFRKSMLIAWSGTYDVPEAVLRTVRIAITCLSVTAPDTYLPEPDVRVKIGILVWGRQNGVAHISDVAVRVHRFSAQNRVLNIDDALDFDELNTPLYTPAQPASPGNKQGRCPKCVESNTSTEPSHLMGPNKDQLRVQVVILPLTDYCYVSPAEVAVGSDRLGP</sequence>
<evidence type="ECO:0000256" key="1">
    <source>
        <dbReference type="SAM" id="MobiDB-lite"/>
    </source>
</evidence>
<dbReference type="InterPro" id="IPR000210">
    <property type="entry name" value="BTB/POZ_dom"/>
</dbReference>
<evidence type="ECO:0000259" key="2">
    <source>
        <dbReference type="PROSITE" id="PS50097"/>
    </source>
</evidence>
<dbReference type="SMART" id="SM00875">
    <property type="entry name" value="BACK"/>
    <property type="match status" value="1"/>
</dbReference>
<evidence type="ECO:0000313" key="3">
    <source>
        <dbReference type="RefSeq" id="XP_013167349.1"/>
    </source>
</evidence>
<dbReference type="PANTHER" id="PTHR24410">
    <property type="entry name" value="HL07962P-RELATED"/>
    <property type="match status" value="1"/>
</dbReference>
<proteinExistence type="predicted"/>
<dbReference type="PANTHER" id="PTHR24410:SF41">
    <property type="entry name" value="HL07962P"/>
    <property type="match status" value="1"/>
</dbReference>
<dbReference type="InterPro" id="IPR051481">
    <property type="entry name" value="BTB-POZ/Galectin-3-binding"/>
</dbReference>
<dbReference type="PROSITE" id="PS50097">
    <property type="entry name" value="BTB"/>
    <property type="match status" value="1"/>
</dbReference>
<dbReference type="Pfam" id="PF00651">
    <property type="entry name" value="BTB"/>
    <property type="match status" value="1"/>
</dbReference>
<dbReference type="Gene3D" id="1.25.40.420">
    <property type="match status" value="1"/>
</dbReference>
<dbReference type="RefSeq" id="XP_013167349.1">
    <property type="nucleotide sequence ID" value="XM_013311895.1"/>
</dbReference>
<dbReference type="KEGG" id="pxu:106117532"/>
<feature type="region of interest" description="Disordered" evidence="1">
    <location>
        <begin position="489"/>
        <end position="521"/>
    </location>
</feature>
<protein>
    <submittedName>
        <fullName evidence="3">BTB/POZ domain-containing protein 17</fullName>
    </submittedName>
</protein>
<dbReference type="SUPFAM" id="SSF54695">
    <property type="entry name" value="POZ domain"/>
    <property type="match status" value="1"/>
</dbReference>
<dbReference type="Proteomes" id="UP000694872">
    <property type="component" value="Unplaced"/>
</dbReference>
<reference evidence="3" key="1">
    <citation type="submission" date="2025-08" db="UniProtKB">
        <authorList>
            <consortium name="RefSeq"/>
        </authorList>
    </citation>
    <scope>IDENTIFICATION</scope>
</reference>
<dbReference type="InterPro" id="IPR011333">
    <property type="entry name" value="SKP1/BTB/POZ_sf"/>
</dbReference>
<dbReference type="InterPro" id="IPR056184">
    <property type="entry name" value="TRAF_BTBD17"/>
</dbReference>
<dbReference type="InterPro" id="IPR011705">
    <property type="entry name" value="BACK"/>
</dbReference>